<evidence type="ECO:0000313" key="11">
    <source>
        <dbReference type="Proteomes" id="UP000199167"/>
    </source>
</evidence>
<feature type="transmembrane region" description="Helical" evidence="8">
    <location>
        <begin position="20"/>
        <end position="42"/>
    </location>
</feature>
<evidence type="ECO:0000256" key="3">
    <source>
        <dbReference type="ARBA" id="ARBA00022448"/>
    </source>
</evidence>
<dbReference type="AlphaFoldDB" id="A0A1I0PU75"/>
<organism evidence="10 11">
    <name type="scientific">Cognatiyoonia koreensis</name>
    <dbReference type="NCBI Taxonomy" id="364200"/>
    <lineage>
        <taxon>Bacteria</taxon>
        <taxon>Pseudomonadati</taxon>
        <taxon>Pseudomonadota</taxon>
        <taxon>Alphaproteobacteria</taxon>
        <taxon>Rhodobacterales</taxon>
        <taxon>Paracoccaceae</taxon>
        <taxon>Cognatiyoonia</taxon>
    </lineage>
</organism>
<dbReference type="SUPFAM" id="SSF161098">
    <property type="entry name" value="MetI-like"/>
    <property type="match status" value="1"/>
</dbReference>
<feature type="domain" description="ABC transmembrane type-1" evidence="9">
    <location>
        <begin position="71"/>
        <end position="277"/>
    </location>
</feature>
<dbReference type="PROSITE" id="PS50928">
    <property type="entry name" value="ABC_TM1"/>
    <property type="match status" value="1"/>
</dbReference>
<evidence type="ECO:0000256" key="1">
    <source>
        <dbReference type="ARBA" id="ARBA00004651"/>
    </source>
</evidence>
<dbReference type="STRING" id="364200.SAMN04488515_1432"/>
<proteinExistence type="inferred from homology"/>
<dbReference type="Proteomes" id="UP000199167">
    <property type="component" value="Unassembled WGS sequence"/>
</dbReference>
<keyword evidence="4" id="KW-1003">Cell membrane</keyword>
<keyword evidence="5 8" id="KW-0812">Transmembrane</keyword>
<gene>
    <name evidence="10" type="ORF">SAMN04488515_1432</name>
</gene>
<feature type="transmembrane region" description="Helical" evidence="8">
    <location>
        <begin position="105"/>
        <end position="129"/>
    </location>
</feature>
<dbReference type="GO" id="GO:0055085">
    <property type="term" value="P:transmembrane transport"/>
    <property type="evidence" value="ECO:0007669"/>
    <property type="project" value="InterPro"/>
</dbReference>
<keyword evidence="11" id="KW-1185">Reference proteome</keyword>
<name>A0A1I0PU75_9RHOB</name>
<comment type="subcellular location">
    <subcellularLocation>
        <location evidence="1">Cell membrane</location>
        <topology evidence="1">Multi-pass membrane protein</topology>
    </subcellularLocation>
</comment>
<dbReference type="EMBL" id="FOIZ01000001">
    <property type="protein sequence ID" value="SEW18004.1"/>
    <property type="molecule type" value="Genomic_DNA"/>
</dbReference>
<dbReference type="InterPro" id="IPR035906">
    <property type="entry name" value="MetI-like_sf"/>
</dbReference>
<evidence type="ECO:0000256" key="2">
    <source>
        <dbReference type="ARBA" id="ARBA00007069"/>
    </source>
</evidence>
<evidence type="ECO:0000256" key="7">
    <source>
        <dbReference type="ARBA" id="ARBA00023136"/>
    </source>
</evidence>
<dbReference type="PANTHER" id="PTHR42929:SF1">
    <property type="entry name" value="INNER MEMBRANE ABC TRANSPORTER PERMEASE PROTEIN YDCU-RELATED"/>
    <property type="match status" value="1"/>
</dbReference>
<feature type="transmembrane region" description="Helical" evidence="8">
    <location>
        <begin position="254"/>
        <end position="280"/>
    </location>
</feature>
<feature type="transmembrane region" description="Helical" evidence="8">
    <location>
        <begin position="75"/>
        <end position="96"/>
    </location>
</feature>
<keyword evidence="6 8" id="KW-1133">Transmembrane helix</keyword>
<evidence type="ECO:0000256" key="5">
    <source>
        <dbReference type="ARBA" id="ARBA00022692"/>
    </source>
</evidence>
<evidence type="ECO:0000256" key="4">
    <source>
        <dbReference type="ARBA" id="ARBA00022475"/>
    </source>
</evidence>
<sequence length="286" mass="31709">MGPARMIRPPSYGPRLIGGLAFGVMAVFFLIPLIFMIIVSFYQPDPMGFYKVDFVWENYGKFFSSFYYTVSFRSLYSSALGAVLVVALAFPLVLFVTDLTRRWQLFWIILLLSLMCLSEVIIGFAWLILMSESAGVPRLLEWSGLWANPRSLSPSFGAMMIGLVFLGFSIVALILYPSIARRDRSIEEAAVTLGTPPSLVFFKVLLPTFRTSLVSVTLTMFVYLLGVFVMPTMLGRPQDWTMTVIISDKALGDANLPLGAALAVVMLIVTIIVLIASALLTRGRKT</sequence>
<comment type="similarity">
    <text evidence="2">Belongs to the binding-protein-dependent transport system permease family. CysTW subfamily.</text>
</comment>
<feature type="transmembrane region" description="Helical" evidence="8">
    <location>
        <begin position="213"/>
        <end position="234"/>
    </location>
</feature>
<dbReference type="PANTHER" id="PTHR42929">
    <property type="entry name" value="INNER MEMBRANE ABC TRANSPORTER PERMEASE PROTEIN YDCU-RELATED-RELATED"/>
    <property type="match status" value="1"/>
</dbReference>
<evidence type="ECO:0000259" key="9">
    <source>
        <dbReference type="PROSITE" id="PS50928"/>
    </source>
</evidence>
<keyword evidence="7 8" id="KW-0472">Membrane</keyword>
<evidence type="ECO:0000313" key="10">
    <source>
        <dbReference type="EMBL" id="SEW18004.1"/>
    </source>
</evidence>
<accession>A0A1I0PU75</accession>
<dbReference type="GO" id="GO:0005886">
    <property type="term" value="C:plasma membrane"/>
    <property type="evidence" value="ECO:0007669"/>
    <property type="project" value="UniProtKB-SubCell"/>
</dbReference>
<dbReference type="Gene3D" id="1.10.3720.10">
    <property type="entry name" value="MetI-like"/>
    <property type="match status" value="1"/>
</dbReference>
<evidence type="ECO:0000256" key="8">
    <source>
        <dbReference type="SAM" id="Phobius"/>
    </source>
</evidence>
<dbReference type="InterPro" id="IPR000515">
    <property type="entry name" value="MetI-like"/>
</dbReference>
<feature type="transmembrane region" description="Helical" evidence="8">
    <location>
        <begin position="156"/>
        <end position="176"/>
    </location>
</feature>
<reference evidence="10 11" key="1">
    <citation type="submission" date="2016-10" db="EMBL/GenBank/DDBJ databases">
        <authorList>
            <person name="de Groot N.N."/>
        </authorList>
    </citation>
    <scope>NUCLEOTIDE SEQUENCE [LARGE SCALE GENOMIC DNA]</scope>
    <source>
        <strain evidence="10 11">DSM 17925</strain>
    </source>
</reference>
<evidence type="ECO:0000256" key="6">
    <source>
        <dbReference type="ARBA" id="ARBA00022989"/>
    </source>
</evidence>
<keyword evidence="3" id="KW-0813">Transport</keyword>
<protein>
    <submittedName>
        <fullName evidence="10">Putative spermidine/putrescine transport system permease protein</fullName>
    </submittedName>
</protein>
<dbReference type="CDD" id="cd06261">
    <property type="entry name" value="TM_PBP2"/>
    <property type="match status" value="1"/>
</dbReference>